<accession>A0AB34JW41</accession>
<evidence type="ECO:0000256" key="1">
    <source>
        <dbReference type="SAM" id="SignalP"/>
    </source>
</evidence>
<evidence type="ECO:0000313" key="3">
    <source>
        <dbReference type="Proteomes" id="UP001515480"/>
    </source>
</evidence>
<reference evidence="2 3" key="1">
    <citation type="journal article" date="2024" name="Science">
        <title>Giant polyketide synthase enzymes in the biosynthesis of giant marine polyether toxins.</title>
        <authorList>
            <person name="Fallon T.R."/>
            <person name="Shende V.V."/>
            <person name="Wierzbicki I.H."/>
            <person name="Pendleton A.L."/>
            <person name="Watervoot N.F."/>
            <person name="Auber R.P."/>
            <person name="Gonzalez D.J."/>
            <person name="Wisecaver J.H."/>
            <person name="Moore B.S."/>
        </authorList>
    </citation>
    <scope>NUCLEOTIDE SEQUENCE [LARGE SCALE GENOMIC DNA]</scope>
    <source>
        <strain evidence="2 3">12B1</strain>
    </source>
</reference>
<dbReference type="EMBL" id="JBGBPQ010000003">
    <property type="protein sequence ID" value="KAL1526116.1"/>
    <property type="molecule type" value="Genomic_DNA"/>
</dbReference>
<sequence length="87" mass="9152">MLRALMAFGACTLTLQRAVAEVRASHALCGAEVLAEAERRAARLQEQQVEALEGWKPYALVGPPAHNCCVRPGEIAAGGPCAVPRNG</sequence>
<dbReference type="Proteomes" id="UP001515480">
    <property type="component" value="Unassembled WGS sequence"/>
</dbReference>
<feature type="chain" id="PRO_5044266338" evidence="1">
    <location>
        <begin position="21"/>
        <end position="87"/>
    </location>
</feature>
<name>A0AB34JW41_PRYPA</name>
<organism evidence="2 3">
    <name type="scientific">Prymnesium parvum</name>
    <name type="common">Toxic golden alga</name>
    <dbReference type="NCBI Taxonomy" id="97485"/>
    <lineage>
        <taxon>Eukaryota</taxon>
        <taxon>Haptista</taxon>
        <taxon>Haptophyta</taxon>
        <taxon>Prymnesiophyceae</taxon>
        <taxon>Prymnesiales</taxon>
        <taxon>Prymnesiaceae</taxon>
        <taxon>Prymnesium</taxon>
    </lineage>
</organism>
<gene>
    <name evidence="2" type="ORF">AB1Y20_014845</name>
</gene>
<keyword evidence="3" id="KW-1185">Reference proteome</keyword>
<proteinExistence type="predicted"/>
<dbReference type="AlphaFoldDB" id="A0AB34JW41"/>
<protein>
    <submittedName>
        <fullName evidence="2">Uncharacterized protein</fullName>
    </submittedName>
</protein>
<comment type="caution">
    <text evidence="2">The sequence shown here is derived from an EMBL/GenBank/DDBJ whole genome shotgun (WGS) entry which is preliminary data.</text>
</comment>
<evidence type="ECO:0000313" key="2">
    <source>
        <dbReference type="EMBL" id="KAL1526116.1"/>
    </source>
</evidence>
<keyword evidence="1" id="KW-0732">Signal</keyword>
<feature type="signal peptide" evidence="1">
    <location>
        <begin position="1"/>
        <end position="20"/>
    </location>
</feature>